<evidence type="ECO:0000256" key="6">
    <source>
        <dbReference type="SAM" id="Phobius"/>
    </source>
</evidence>
<dbReference type="SUPFAM" id="SSF103481">
    <property type="entry name" value="Multidrug resistance efflux transporter EmrE"/>
    <property type="match status" value="2"/>
</dbReference>
<feature type="transmembrane region" description="Helical" evidence="6">
    <location>
        <begin position="186"/>
        <end position="203"/>
    </location>
</feature>
<keyword evidence="9" id="KW-1185">Reference proteome</keyword>
<dbReference type="FunCoup" id="A0A0D1XR31">
    <property type="interactions" value="128"/>
</dbReference>
<comment type="subcellular location">
    <subcellularLocation>
        <location evidence="1">Membrane</location>
        <topology evidence="1">Multi-pass membrane protein</topology>
    </subcellularLocation>
</comment>
<dbReference type="PANTHER" id="PTHR22911:SF6">
    <property type="entry name" value="SOLUTE CARRIER FAMILY 35 MEMBER G1"/>
    <property type="match status" value="1"/>
</dbReference>
<dbReference type="PANTHER" id="PTHR22911">
    <property type="entry name" value="ACYL-MALONYL CONDENSING ENZYME-RELATED"/>
    <property type="match status" value="1"/>
</dbReference>
<proteinExistence type="predicted"/>
<feature type="region of interest" description="Disordered" evidence="5">
    <location>
        <begin position="447"/>
        <end position="495"/>
    </location>
</feature>
<feature type="region of interest" description="Disordered" evidence="5">
    <location>
        <begin position="1"/>
        <end position="42"/>
    </location>
</feature>
<feature type="transmembrane region" description="Helical" evidence="6">
    <location>
        <begin position="111"/>
        <end position="132"/>
    </location>
</feature>
<dbReference type="OrthoDB" id="306876at2759"/>
<dbReference type="Pfam" id="PF00892">
    <property type="entry name" value="EamA"/>
    <property type="match status" value="2"/>
</dbReference>
<feature type="transmembrane region" description="Helical" evidence="6">
    <location>
        <begin position="332"/>
        <end position="356"/>
    </location>
</feature>
<dbReference type="AlphaFoldDB" id="A0A0D1XR31"/>
<evidence type="ECO:0000256" key="3">
    <source>
        <dbReference type="ARBA" id="ARBA00022989"/>
    </source>
</evidence>
<protein>
    <recommendedName>
        <fullName evidence="7">EamA domain-containing protein</fullName>
    </recommendedName>
</protein>
<evidence type="ECO:0000256" key="1">
    <source>
        <dbReference type="ARBA" id="ARBA00004141"/>
    </source>
</evidence>
<dbReference type="GeneID" id="27311680"/>
<evidence type="ECO:0000256" key="4">
    <source>
        <dbReference type="ARBA" id="ARBA00023136"/>
    </source>
</evidence>
<dbReference type="HOGENOM" id="CLU_032828_4_3_1"/>
<feature type="transmembrane region" description="Helical" evidence="6">
    <location>
        <begin position="300"/>
        <end position="320"/>
    </location>
</feature>
<feature type="domain" description="EamA" evidence="7">
    <location>
        <begin position="302"/>
        <end position="432"/>
    </location>
</feature>
<evidence type="ECO:0000313" key="9">
    <source>
        <dbReference type="Proteomes" id="UP000053259"/>
    </source>
</evidence>
<dbReference type="InParanoid" id="A0A0D1XR31"/>
<keyword evidence="4 6" id="KW-0472">Membrane</keyword>
<dbReference type="EMBL" id="KN847538">
    <property type="protein sequence ID" value="KIW05156.1"/>
    <property type="molecule type" value="Genomic_DNA"/>
</dbReference>
<feature type="transmembrane region" description="Helical" evidence="6">
    <location>
        <begin position="239"/>
        <end position="257"/>
    </location>
</feature>
<keyword evidence="3 6" id="KW-1133">Transmembrane helix</keyword>
<feature type="transmembrane region" description="Helical" evidence="6">
    <location>
        <begin position="416"/>
        <end position="434"/>
    </location>
</feature>
<dbReference type="GO" id="GO:0016020">
    <property type="term" value="C:membrane"/>
    <property type="evidence" value="ECO:0007669"/>
    <property type="project" value="UniProtKB-SubCell"/>
</dbReference>
<evidence type="ECO:0000259" key="7">
    <source>
        <dbReference type="Pfam" id="PF00892"/>
    </source>
</evidence>
<feature type="transmembrane region" description="Helical" evidence="6">
    <location>
        <begin position="144"/>
        <end position="165"/>
    </location>
</feature>
<dbReference type="InterPro" id="IPR037185">
    <property type="entry name" value="EmrE-like"/>
</dbReference>
<feature type="domain" description="EamA" evidence="7">
    <location>
        <begin position="111"/>
        <end position="250"/>
    </location>
</feature>
<name>A0A0D1XR31_9PEZI</name>
<feature type="compositionally biased region" description="Basic and acidic residues" evidence="5">
    <location>
        <begin position="20"/>
        <end position="40"/>
    </location>
</feature>
<gene>
    <name evidence="8" type="ORF">PV09_03707</name>
</gene>
<evidence type="ECO:0000313" key="8">
    <source>
        <dbReference type="EMBL" id="KIW05156.1"/>
    </source>
</evidence>
<feature type="transmembrane region" description="Helical" evidence="6">
    <location>
        <begin position="209"/>
        <end position="227"/>
    </location>
</feature>
<feature type="transmembrane region" description="Helical" evidence="6">
    <location>
        <begin position="362"/>
        <end position="381"/>
    </location>
</feature>
<keyword evidence="2 6" id="KW-0812">Transmembrane</keyword>
<organism evidence="8 9">
    <name type="scientific">Verruconis gallopava</name>
    <dbReference type="NCBI Taxonomy" id="253628"/>
    <lineage>
        <taxon>Eukaryota</taxon>
        <taxon>Fungi</taxon>
        <taxon>Dikarya</taxon>
        <taxon>Ascomycota</taxon>
        <taxon>Pezizomycotina</taxon>
        <taxon>Dothideomycetes</taxon>
        <taxon>Pleosporomycetidae</taxon>
        <taxon>Venturiales</taxon>
        <taxon>Sympoventuriaceae</taxon>
        <taxon>Verruconis</taxon>
    </lineage>
</organism>
<dbReference type="VEuPathDB" id="FungiDB:PV09_03707"/>
<sequence>MSVPANLRNNDKAVGTPGMTEERENSKVNVESKAKGDGSHLRPGHFYSNSIARIPSPDVFSELSVDDNGLVRPGRGSIALQPLGRIASRSPAPPRGKVGKKLQEFWARNKGLGLVLLAQVFGTLMNVTTRILELEGNNGKGLHPFQVLFARMSITVVLASLYMYYKKIPDFPLGKKEVRPLLVARGLGGFFGVFGMYYSLLYLPLADATVITFLAPSIACWACSYILKEPFTRMEQIAAYVSLFGVVLIARPTSLFSGRPSETLPASGDSDMAALTNGTATPNPSLDYTHVTAEQRAKGVAIAMLGVLGAASAYTTLRWIGKRAHALISVNYFATWCTIVSTVMMFVLPDVGFLLPANLWEWSYLFFLGTCGFIMQFLLASGLQYEKSSRATNMVYTQMLFALGFDKLIFGTTPGALSIIGSGLILGSAIYVAVQKDIAASSNASTTQYAPVSQRDEELGPVSETNDDELDDLISDDENEEQYTKDGPTQRIGMN</sequence>
<dbReference type="RefSeq" id="XP_016215025.1">
    <property type="nucleotide sequence ID" value="XM_016356936.1"/>
</dbReference>
<dbReference type="InterPro" id="IPR000620">
    <property type="entry name" value="EamA_dom"/>
</dbReference>
<accession>A0A0D1XR31</accession>
<dbReference type="Proteomes" id="UP000053259">
    <property type="component" value="Unassembled WGS sequence"/>
</dbReference>
<evidence type="ECO:0000256" key="2">
    <source>
        <dbReference type="ARBA" id="ARBA00022692"/>
    </source>
</evidence>
<reference evidence="8 9" key="1">
    <citation type="submission" date="2015-01" db="EMBL/GenBank/DDBJ databases">
        <title>The Genome Sequence of Ochroconis gallopava CBS43764.</title>
        <authorList>
            <consortium name="The Broad Institute Genomics Platform"/>
            <person name="Cuomo C."/>
            <person name="de Hoog S."/>
            <person name="Gorbushina A."/>
            <person name="Stielow B."/>
            <person name="Teixiera M."/>
            <person name="Abouelleil A."/>
            <person name="Chapman S.B."/>
            <person name="Priest M."/>
            <person name="Young S.K."/>
            <person name="Wortman J."/>
            <person name="Nusbaum C."/>
            <person name="Birren B."/>
        </authorList>
    </citation>
    <scope>NUCLEOTIDE SEQUENCE [LARGE SCALE GENOMIC DNA]</scope>
    <source>
        <strain evidence="8 9">CBS 43764</strain>
    </source>
</reference>
<feature type="compositionally biased region" description="Acidic residues" evidence="5">
    <location>
        <begin position="465"/>
        <end position="481"/>
    </location>
</feature>
<evidence type="ECO:0000256" key="5">
    <source>
        <dbReference type="SAM" id="MobiDB-lite"/>
    </source>
</evidence>